<organism evidence="5 6">
    <name type="scientific">Elysia marginata</name>
    <dbReference type="NCBI Taxonomy" id="1093978"/>
    <lineage>
        <taxon>Eukaryota</taxon>
        <taxon>Metazoa</taxon>
        <taxon>Spiralia</taxon>
        <taxon>Lophotrochozoa</taxon>
        <taxon>Mollusca</taxon>
        <taxon>Gastropoda</taxon>
        <taxon>Heterobranchia</taxon>
        <taxon>Euthyneura</taxon>
        <taxon>Panpulmonata</taxon>
        <taxon>Sacoglossa</taxon>
        <taxon>Placobranchoidea</taxon>
        <taxon>Plakobranchidae</taxon>
        <taxon>Elysia</taxon>
    </lineage>
</organism>
<gene>
    <name evidence="5" type="ORF">ElyMa_006268000</name>
</gene>
<evidence type="ECO:0000313" key="5">
    <source>
        <dbReference type="EMBL" id="GFR95164.1"/>
    </source>
</evidence>
<feature type="compositionally biased region" description="Polar residues" evidence="3">
    <location>
        <begin position="160"/>
        <end position="169"/>
    </location>
</feature>
<feature type="region of interest" description="Disordered" evidence="3">
    <location>
        <begin position="148"/>
        <end position="169"/>
    </location>
</feature>
<evidence type="ECO:0000259" key="4">
    <source>
        <dbReference type="Pfam" id="PF00651"/>
    </source>
</evidence>
<dbReference type="InterPro" id="IPR000210">
    <property type="entry name" value="BTB/POZ_dom"/>
</dbReference>
<proteinExistence type="predicted"/>
<keyword evidence="6" id="KW-1185">Reference proteome</keyword>
<dbReference type="Proteomes" id="UP000762676">
    <property type="component" value="Unassembled WGS sequence"/>
</dbReference>
<dbReference type="SUPFAM" id="SSF54695">
    <property type="entry name" value="POZ domain"/>
    <property type="match status" value="1"/>
</dbReference>
<evidence type="ECO:0000313" key="6">
    <source>
        <dbReference type="Proteomes" id="UP000762676"/>
    </source>
</evidence>
<dbReference type="CDD" id="cd18186">
    <property type="entry name" value="BTB_POZ_ZBTB_KLHL-like"/>
    <property type="match status" value="1"/>
</dbReference>
<dbReference type="Pfam" id="PF00651">
    <property type="entry name" value="BTB"/>
    <property type="match status" value="1"/>
</dbReference>
<name>A0AAV4HBT6_9GAST</name>
<dbReference type="PANTHER" id="PTHR24412">
    <property type="entry name" value="KELCH PROTEIN"/>
    <property type="match status" value="1"/>
</dbReference>
<dbReference type="InterPro" id="IPR011333">
    <property type="entry name" value="SKP1/BTB/POZ_sf"/>
</dbReference>
<protein>
    <submittedName>
        <fullName evidence="5">Kelch-like protein 40</fullName>
    </submittedName>
</protein>
<evidence type="ECO:0000256" key="1">
    <source>
        <dbReference type="ARBA" id="ARBA00022441"/>
    </source>
</evidence>
<keyword evidence="2" id="KW-0677">Repeat</keyword>
<feature type="domain" description="BTB" evidence="4">
    <location>
        <begin position="7"/>
        <end position="61"/>
    </location>
</feature>
<reference evidence="5 6" key="1">
    <citation type="journal article" date="2021" name="Elife">
        <title>Chloroplast acquisition without the gene transfer in kleptoplastic sea slugs, Plakobranchus ocellatus.</title>
        <authorList>
            <person name="Maeda T."/>
            <person name="Takahashi S."/>
            <person name="Yoshida T."/>
            <person name="Shimamura S."/>
            <person name="Takaki Y."/>
            <person name="Nagai Y."/>
            <person name="Toyoda A."/>
            <person name="Suzuki Y."/>
            <person name="Arimoto A."/>
            <person name="Ishii H."/>
            <person name="Satoh N."/>
            <person name="Nishiyama T."/>
            <person name="Hasebe M."/>
            <person name="Maruyama T."/>
            <person name="Minagawa J."/>
            <person name="Obokata J."/>
            <person name="Shigenobu S."/>
        </authorList>
    </citation>
    <scope>NUCLEOTIDE SEQUENCE [LARGE SCALE GENOMIC DNA]</scope>
</reference>
<dbReference type="EMBL" id="BMAT01012582">
    <property type="protein sequence ID" value="GFR95164.1"/>
    <property type="molecule type" value="Genomic_DNA"/>
</dbReference>
<dbReference type="Gene3D" id="1.25.40.420">
    <property type="match status" value="1"/>
</dbReference>
<dbReference type="PANTHER" id="PTHR24412:SF489">
    <property type="entry name" value="RING FINGER DOMAIN AND KELCH REPEAT-CONTAINING PROTEIN DDB_G0271372"/>
    <property type="match status" value="1"/>
</dbReference>
<accession>A0AAV4HBT6</accession>
<evidence type="ECO:0000256" key="3">
    <source>
        <dbReference type="SAM" id="MobiDB-lite"/>
    </source>
</evidence>
<dbReference type="AlphaFoldDB" id="A0AAV4HBT6"/>
<dbReference type="Gene3D" id="3.30.710.10">
    <property type="entry name" value="Potassium Channel Kv1.1, Chain A"/>
    <property type="match status" value="1"/>
</dbReference>
<comment type="caution">
    <text evidence="5">The sequence shown here is derived from an EMBL/GenBank/DDBJ whole genome shotgun (WGS) entry which is preliminary data.</text>
</comment>
<sequence>MKEAREGKITLHGVDEGLFSTLLDFTYCGRYILTEENLFEIWAVADMLQIRVLISQCKSMWKKLCDNKLSTENAVYYLSKVRAVGKEPKQQVLDFICDRFLSMNININGTLEENEIQFLVNNNKLRISSEDQVIGSLLSWAEKISESNSFEPHKEETESGGENQIDSVSDNNQSITQHLANLLDRTRYLLISENCLHGTLAPHPLVKKQPECEAMVKKIVWYQSQAHLHQSWCPPAAVQREHSDMTNVLVLCKVDEQCRLAVLNLAEMKWKHVNLPNSYGCRVLCCDSRIYALRDMHTISLYLPPLREWRDANLDWEERFVRIVGKMIYLCKFENQNDRLVVTQVSNFSMLHHTSNQSTYSTSNITDSRLKGMTIKEVTSVGNTLLVFFGRGDLDSYSIVCFDKDRMWINVLSNQLASKSQFVTFAHDNEVFVLQENGCLWRIRQSSTRLDQITLTHELVLWDEETSLLGAALYNDQLLVVGEFSDQTGGFEILDRSLDGIFKSVRKVKVSQKLDNRCPRTSLAVLPKFMLC</sequence>
<keyword evidence="1" id="KW-0880">Kelch repeat</keyword>
<evidence type="ECO:0000256" key="2">
    <source>
        <dbReference type="ARBA" id="ARBA00022737"/>
    </source>
</evidence>